<gene>
    <name evidence="3" type="ORF">NE686_17285</name>
</gene>
<evidence type="ECO:0000259" key="2">
    <source>
        <dbReference type="SMART" id="SM00382"/>
    </source>
</evidence>
<dbReference type="SMART" id="SM00382">
    <property type="entry name" value="AAA"/>
    <property type="match status" value="1"/>
</dbReference>
<dbReference type="EMBL" id="JANGAC010000016">
    <property type="protein sequence ID" value="MCQ4924859.1"/>
    <property type="molecule type" value="Genomic_DNA"/>
</dbReference>
<dbReference type="Pfam" id="PF00437">
    <property type="entry name" value="T2SSE"/>
    <property type="match status" value="1"/>
</dbReference>
<dbReference type="InterPro" id="IPR003593">
    <property type="entry name" value="AAA+_ATPase"/>
</dbReference>
<comment type="caution">
    <text evidence="3">The sequence shown here is derived from an EMBL/GenBank/DDBJ whole genome shotgun (WGS) entry which is preliminary data.</text>
</comment>
<protein>
    <submittedName>
        <fullName evidence="3">ATPase, T2SS/T4P/T4SS family</fullName>
    </submittedName>
</protein>
<evidence type="ECO:0000256" key="1">
    <source>
        <dbReference type="ARBA" id="ARBA00006611"/>
    </source>
</evidence>
<dbReference type="PANTHER" id="PTHR30486">
    <property type="entry name" value="TWITCHING MOTILITY PROTEIN PILT"/>
    <property type="match status" value="1"/>
</dbReference>
<dbReference type="InterPro" id="IPR001482">
    <property type="entry name" value="T2SS/T4SS_dom"/>
</dbReference>
<dbReference type="InterPro" id="IPR027417">
    <property type="entry name" value="P-loop_NTPase"/>
</dbReference>
<dbReference type="Gene3D" id="3.30.450.380">
    <property type="match status" value="1"/>
</dbReference>
<accession>A0ABT1SEE8</accession>
<name>A0ABT1SEE8_9FIRM</name>
<keyword evidence="4" id="KW-1185">Reference proteome</keyword>
<proteinExistence type="inferred from homology"/>
<evidence type="ECO:0000313" key="4">
    <source>
        <dbReference type="Proteomes" id="UP001524478"/>
    </source>
</evidence>
<evidence type="ECO:0000313" key="3">
    <source>
        <dbReference type="EMBL" id="MCQ4924859.1"/>
    </source>
</evidence>
<sequence>MTVFEFIADIKKYIFDSTDKDEKIGELEKQFFKEAPEGSPEAKKYLKDKIKIIIYERKLENKTINSYIEEYMKYTSIDPIEKKMQSQDDSVDELVQIIYQEIFGQGIIDTLVDSELDEIGVTRDDYVWVQDGGIKRRITNLKFKSKEDLLNIISNRTSSYNKPHDVNPQKPHLLGGRRDGSRVNICVNPLSKHPVLNIRKFILKNLTDDEIKEKSGATDEFLEVLKRLYKGRPNYLVIGEQSAGKSTMLKYLCRYIDDNLGIGTIERAFELNLDDQYPDKNIISLQEAAGFDVEALFQIMLKQNRDIIMVGEISSPADAMVTLKAMLRQAKGSSGSFHSNSPENTMYDIRNLLMQSGYYTNEMIALFDVARAIDVIIQIRPDRKTGFRYIRKVSEIIEDRKTMNFEESVLFKLDKKTKKLKPTGNKLSDNLVEKLLDYEATEEDIKVINAILSGEGVV</sequence>
<dbReference type="InterPro" id="IPR050921">
    <property type="entry name" value="T4SS_GSP_E_ATPase"/>
</dbReference>
<feature type="domain" description="AAA+ ATPase" evidence="2">
    <location>
        <begin position="231"/>
        <end position="391"/>
    </location>
</feature>
<organism evidence="3 4">
    <name type="scientific">Tissierella carlieri</name>
    <dbReference type="NCBI Taxonomy" id="689904"/>
    <lineage>
        <taxon>Bacteria</taxon>
        <taxon>Bacillati</taxon>
        <taxon>Bacillota</taxon>
        <taxon>Tissierellia</taxon>
        <taxon>Tissierellales</taxon>
        <taxon>Tissierellaceae</taxon>
        <taxon>Tissierella</taxon>
    </lineage>
</organism>
<dbReference type="RefSeq" id="WP_256312449.1">
    <property type="nucleotide sequence ID" value="NZ_JANGAC010000016.1"/>
</dbReference>
<dbReference type="Proteomes" id="UP001524478">
    <property type="component" value="Unassembled WGS sequence"/>
</dbReference>
<dbReference type="Gene3D" id="3.40.50.300">
    <property type="entry name" value="P-loop containing nucleotide triphosphate hydrolases"/>
    <property type="match status" value="1"/>
</dbReference>
<dbReference type="SUPFAM" id="SSF52540">
    <property type="entry name" value="P-loop containing nucleoside triphosphate hydrolases"/>
    <property type="match status" value="1"/>
</dbReference>
<dbReference type="PANTHER" id="PTHR30486:SF6">
    <property type="entry name" value="TYPE IV PILUS RETRACTATION ATPASE PILT"/>
    <property type="match status" value="1"/>
</dbReference>
<comment type="similarity">
    <text evidence="1">Belongs to the GSP E family.</text>
</comment>
<reference evidence="3 4" key="1">
    <citation type="submission" date="2022-06" db="EMBL/GenBank/DDBJ databases">
        <title>Isolation of gut microbiota from human fecal samples.</title>
        <authorList>
            <person name="Pamer E.G."/>
            <person name="Barat B."/>
            <person name="Waligurski E."/>
            <person name="Medina S."/>
            <person name="Paddock L."/>
            <person name="Mostad J."/>
        </authorList>
    </citation>
    <scope>NUCLEOTIDE SEQUENCE [LARGE SCALE GENOMIC DNA]</scope>
    <source>
        <strain evidence="3 4">DFI.7.95</strain>
    </source>
</reference>